<dbReference type="PANTHER" id="PTHR13336:SF3">
    <property type="entry name" value="OCIA DOMAIN-CONTAINING PROTEIN 1"/>
    <property type="match status" value="1"/>
</dbReference>
<evidence type="ECO:0000313" key="4">
    <source>
        <dbReference type="Proteomes" id="UP000748531"/>
    </source>
</evidence>
<dbReference type="InterPro" id="IPR040187">
    <property type="entry name" value="OCAD1/2"/>
</dbReference>
<name>A0A8J4TPN0_9TREM</name>
<feature type="region of interest" description="Disordered" evidence="1">
    <location>
        <begin position="236"/>
        <end position="286"/>
    </location>
</feature>
<evidence type="ECO:0000256" key="1">
    <source>
        <dbReference type="SAM" id="MobiDB-lite"/>
    </source>
</evidence>
<gene>
    <name evidence="3" type="ORF">PHET_00561</name>
</gene>
<dbReference type="OrthoDB" id="10003372at2759"/>
<reference evidence="3" key="1">
    <citation type="submission" date="2019-05" db="EMBL/GenBank/DDBJ databases">
        <title>Annotation for the trematode Paragonimus heterotremus.</title>
        <authorList>
            <person name="Choi Y.-J."/>
        </authorList>
    </citation>
    <scope>NUCLEOTIDE SEQUENCE</scope>
    <source>
        <strain evidence="3">LC</strain>
    </source>
</reference>
<dbReference type="InterPro" id="IPR009764">
    <property type="entry name" value="OCIA_dom"/>
</dbReference>
<dbReference type="Proteomes" id="UP000748531">
    <property type="component" value="Unassembled WGS sequence"/>
</dbReference>
<keyword evidence="4" id="KW-1185">Reference proteome</keyword>
<dbReference type="GO" id="GO:0005768">
    <property type="term" value="C:endosome"/>
    <property type="evidence" value="ECO:0007669"/>
    <property type="project" value="TreeGrafter"/>
</dbReference>
<dbReference type="EMBL" id="LUCH01000159">
    <property type="protein sequence ID" value="KAF5405931.1"/>
    <property type="molecule type" value="Genomic_DNA"/>
</dbReference>
<dbReference type="Pfam" id="PF07051">
    <property type="entry name" value="OCIA"/>
    <property type="match status" value="1"/>
</dbReference>
<dbReference type="AlphaFoldDB" id="A0A8J4TPN0"/>
<organism evidence="3 4">
    <name type="scientific">Paragonimus heterotremus</name>
    <dbReference type="NCBI Taxonomy" id="100268"/>
    <lineage>
        <taxon>Eukaryota</taxon>
        <taxon>Metazoa</taxon>
        <taxon>Spiralia</taxon>
        <taxon>Lophotrochozoa</taxon>
        <taxon>Platyhelminthes</taxon>
        <taxon>Trematoda</taxon>
        <taxon>Digenea</taxon>
        <taxon>Plagiorchiida</taxon>
        <taxon>Troglotremata</taxon>
        <taxon>Troglotrematidae</taxon>
        <taxon>Paragonimus</taxon>
    </lineage>
</organism>
<sequence>MLVVIFNTYPCNTRTFFQRFTWLGRTSDHQASAQKLKLPEDPKMSRNVDPFRNHLTRHLFNCCFNCRGISITESGDLYRDLGLEIQVTGIWSVYLLRYLMNPADVQLTDEDIQTIKKCRQLSFWRGSVPFTIGSVLAVGIAQNMGFFANRPKLRAPCYVLSVLLGYLGGKVSYVSTCKKMFLELNDSRIKDFILDSSQVTSTLPETQSPLIVNTPVDSTDRYQKPMSYAERREYYRTHRDEPFPSHPSPDPSSDVQEEMKDRPPSIFSEDRPLGSYQFDDVYRPRD</sequence>
<proteinExistence type="predicted"/>
<evidence type="ECO:0000313" key="3">
    <source>
        <dbReference type="EMBL" id="KAF5405931.1"/>
    </source>
</evidence>
<evidence type="ECO:0000259" key="2">
    <source>
        <dbReference type="Pfam" id="PF07051"/>
    </source>
</evidence>
<comment type="caution">
    <text evidence="3">The sequence shown here is derived from an EMBL/GenBank/DDBJ whole genome shotgun (WGS) entry which is preliminary data.</text>
</comment>
<protein>
    <submittedName>
        <fullName evidence="3">Ovarian carcinoma immunoreactive antigen</fullName>
    </submittedName>
</protein>
<dbReference type="PANTHER" id="PTHR13336">
    <property type="entry name" value="OVARIAN CARCINOMA IMMUNOREACTIVE ANTIGEN"/>
    <property type="match status" value="1"/>
</dbReference>
<feature type="domain" description="OCIA" evidence="2">
    <location>
        <begin position="105"/>
        <end position="187"/>
    </location>
</feature>
<feature type="compositionally biased region" description="Basic and acidic residues" evidence="1">
    <location>
        <begin position="257"/>
        <end position="272"/>
    </location>
</feature>
<accession>A0A8J4TPN0</accession>